<dbReference type="PATRIC" id="fig|218284.4.peg.2688"/>
<gene>
    <name evidence="2" type="ORF">AM506_20755</name>
</gene>
<evidence type="ECO:0000256" key="1">
    <source>
        <dbReference type="SAM" id="Phobius"/>
    </source>
</evidence>
<dbReference type="RefSeq" id="WP_060674906.1">
    <property type="nucleotide sequence ID" value="NZ_JBCNGU010000003.1"/>
</dbReference>
<feature type="transmembrane region" description="Helical" evidence="1">
    <location>
        <begin position="12"/>
        <end position="28"/>
    </location>
</feature>
<keyword evidence="1" id="KW-0812">Transmembrane</keyword>
<feature type="transmembrane region" description="Helical" evidence="1">
    <location>
        <begin position="35"/>
        <end position="58"/>
    </location>
</feature>
<accession>A0A0P6VXR6</accession>
<dbReference type="AlphaFoldDB" id="A0A0P6VXR6"/>
<dbReference type="EMBL" id="LIXZ01000029">
    <property type="protein sequence ID" value="KPL57715.1"/>
    <property type="molecule type" value="Genomic_DNA"/>
</dbReference>
<comment type="caution">
    <text evidence="2">The sequence shown here is derived from an EMBL/GenBank/DDBJ whole genome shotgun (WGS) entry which is preliminary data.</text>
</comment>
<keyword evidence="1" id="KW-0472">Membrane</keyword>
<evidence type="ECO:0000313" key="2">
    <source>
        <dbReference type="EMBL" id="KPL57715.1"/>
    </source>
</evidence>
<protein>
    <submittedName>
        <fullName evidence="2">Uncharacterized protein</fullName>
    </submittedName>
</protein>
<organism evidence="2 3">
    <name type="scientific">Rossellomorea vietnamensis</name>
    <dbReference type="NCBI Taxonomy" id="218284"/>
    <lineage>
        <taxon>Bacteria</taxon>
        <taxon>Bacillati</taxon>
        <taxon>Bacillota</taxon>
        <taxon>Bacilli</taxon>
        <taxon>Bacillales</taxon>
        <taxon>Bacillaceae</taxon>
        <taxon>Rossellomorea</taxon>
    </lineage>
</organism>
<dbReference type="OrthoDB" id="2943395at2"/>
<feature type="transmembrane region" description="Helical" evidence="1">
    <location>
        <begin position="64"/>
        <end position="88"/>
    </location>
</feature>
<keyword evidence="1" id="KW-1133">Transmembrane helix</keyword>
<reference evidence="2 3" key="1">
    <citation type="submission" date="2015-08" db="EMBL/GenBank/DDBJ databases">
        <title>Draft Genome Sequence of Bacillus vietnamensis UCD-SED5.</title>
        <authorList>
            <person name="Lee R.D."/>
            <person name="Jospin G."/>
            <person name="Lang J.M."/>
            <person name="Coil D.A."/>
            <person name="Eisen J.A."/>
        </authorList>
    </citation>
    <scope>NUCLEOTIDE SEQUENCE [LARGE SCALE GENOMIC DNA]</scope>
    <source>
        <strain evidence="2 3">UCD-SED5</strain>
    </source>
</reference>
<sequence>MRDLLGDAVTSMEVLGAIVILFFLHFLFAKFKKFLITPFVIMLLGYIAFIIGIVYIRGWTGMGWMVWGNIIMAIGILFYLVLEIFCIFRNRAYKWKSAE</sequence>
<name>A0A0P6VXR6_9BACI</name>
<evidence type="ECO:0000313" key="3">
    <source>
        <dbReference type="Proteomes" id="UP000050398"/>
    </source>
</evidence>
<dbReference type="Proteomes" id="UP000050398">
    <property type="component" value="Unassembled WGS sequence"/>
</dbReference>
<proteinExistence type="predicted"/>